<organism evidence="5 6">
    <name type="scientific">Novosphingobium capsulatum</name>
    <dbReference type="NCBI Taxonomy" id="13688"/>
    <lineage>
        <taxon>Bacteria</taxon>
        <taxon>Pseudomonadati</taxon>
        <taxon>Pseudomonadota</taxon>
        <taxon>Alphaproteobacteria</taxon>
        <taxon>Sphingomonadales</taxon>
        <taxon>Sphingomonadaceae</taxon>
        <taxon>Novosphingobium</taxon>
    </lineage>
</organism>
<evidence type="ECO:0000256" key="1">
    <source>
        <dbReference type="ARBA" id="ARBA00022729"/>
    </source>
</evidence>
<feature type="chain" id="PRO_5046550058" description="Beta-mannosidase-like galactose-binding domain-containing protein" evidence="3">
    <location>
        <begin position="34"/>
        <end position="1156"/>
    </location>
</feature>
<feature type="domain" description="Beta-mannosidase-like galactose-binding" evidence="4">
    <location>
        <begin position="1043"/>
        <end position="1115"/>
    </location>
</feature>
<dbReference type="Pfam" id="PF22666">
    <property type="entry name" value="Glyco_hydro_2_N2"/>
    <property type="match status" value="1"/>
</dbReference>
<gene>
    <name evidence="5" type="ORF">J2792_000536</name>
</gene>
<evidence type="ECO:0000313" key="6">
    <source>
        <dbReference type="Proteomes" id="UP001184150"/>
    </source>
</evidence>
<comment type="caution">
    <text evidence="5">The sequence shown here is derived from an EMBL/GenBank/DDBJ whole genome shotgun (WGS) entry which is preliminary data.</text>
</comment>
<feature type="signal peptide" evidence="3">
    <location>
        <begin position="1"/>
        <end position="33"/>
    </location>
</feature>
<dbReference type="SUPFAM" id="SSF49785">
    <property type="entry name" value="Galactose-binding domain-like"/>
    <property type="match status" value="1"/>
</dbReference>
<dbReference type="NCBIfam" id="NF045579">
    <property type="entry name" value="rhamnoside_JR"/>
    <property type="match status" value="1"/>
</dbReference>
<dbReference type="Pfam" id="PF17132">
    <property type="entry name" value="Glyco_hydro_106"/>
    <property type="match status" value="1"/>
</dbReference>
<evidence type="ECO:0000313" key="5">
    <source>
        <dbReference type="EMBL" id="MDR6509696.1"/>
    </source>
</evidence>
<dbReference type="PANTHER" id="PTHR43817">
    <property type="entry name" value="GLYCOSYL HYDROLASE"/>
    <property type="match status" value="1"/>
</dbReference>
<dbReference type="EMBL" id="JAVDRD010000001">
    <property type="protein sequence ID" value="MDR6509696.1"/>
    <property type="molecule type" value="Genomic_DNA"/>
</dbReference>
<accession>A0ABU1MH98</accession>
<evidence type="ECO:0000256" key="2">
    <source>
        <dbReference type="ARBA" id="ARBA00022801"/>
    </source>
</evidence>
<keyword evidence="6" id="KW-1185">Reference proteome</keyword>
<sequence>MIEPALCRIRTALLLASALAGVGAGLGGSVAMAAPDPAPTVPGVAAVHAGTAVPLDLQFRDPPASARPRVWWHWMNGNVTKDGIAKDIDWMSRMGIGGLQAFDAGLMTPQVVDHRLVFMSPEWKDAFRFAAYTADARGLELAIASSPGWSETGGPWVQPADALKKVVWSETVVPGGAALTAPLPAPPRVTGTFQDMELNDPLAALTKEGPEQAHEFYADVAVLAVPVDAGQVDLPVPAITGPDGKPLDAAALTGDSFAKRQMVPHGSAEQPSIVLARFARPQTVRGVSLFMAGAKAMFAGAVVAPRLEASSDGTTWTKVADIPVSNAPTSVSFAPVTASQFRVVLAPLPFKGSNLGDPAPGAATDVGFMKMMSAGATAPFDLRHFRLYAQPRVDRFEAKAGFAVEQDYYALGTPDAAATGPDAAKVLNLTGKLRPDGTLDWTPPAGSAWRILRFGTSLLGTTNHPAAPEATGLEVDKFDGAAVRRYLTHYLGMYRDAAGADLIGRRGVTALLTDSIEVGAANWTPKMIDQFKRLRGYDPTPWLPTLAGVLIGSRADADRFLYDWRRTLADLLASEHYGMVAQVAHENGLKVYGEALEDNRPMLGDDMAMRARADVPMAALWTFSRQAGPNPSYLADMKGAASVAHVYGQNLVAAESMTSALAPWAYTPKDLRRIIDLEFVSGINRPVVHTSVHQPTDDKVPGLSLMIFGQFFNRHESWAEMARPWVDYMARNSLLLQQGRNVADVAYFYGEEAPLTGLYGKAPVADAPKANAYDFVNADALGGVLLNQGNELVSQGGARYRAVYLGGSSRMMTLKTLRRLAELVDGGASVIGLAPQGSPALDDAQPANAAQWQQLVARLWPGSGDAMVGKGRVIALADVDAGLARLGVAPDFRLVGASDAQVPFVHRQLTDGDAWFLVNRLDRNETFEAHFRVTGKQPELWHADSGKVEPVSWRSENGETIVPLTLAAEESVFVVFRKATTATHGEVRASHDVPLGPLAGKPGTGWIVAFQAGRGAPATLAMPTLARLDQNADAGVRYFSGMATYARTFRLPKGWKKGQALWLDLGEVHDIAEVTVNGQTLGTQWHAPYRFDVGGAVHSGNNTIAVRVANSWVNRLIGDAQPGATKVTWTAIPTYNADAPLRPSGLVGPVVLGTTH</sequence>
<dbReference type="Proteomes" id="UP001184150">
    <property type="component" value="Unassembled WGS sequence"/>
</dbReference>
<reference evidence="5 6" key="1">
    <citation type="submission" date="2023-07" db="EMBL/GenBank/DDBJ databases">
        <title>Sorghum-associated microbial communities from plants grown in Nebraska, USA.</title>
        <authorList>
            <person name="Schachtman D."/>
        </authorList>
    </citation>
    <scope>NUCLEOTIDE SEQUENCE [LARGE SCALE GENOMIC DNA]</scope>
    <source>
        <strain evidence="5 6">DS1027</strain>
    </source>
</reference>
<dbReference type="PANTHER" id="PTHR43817:SF1">
    <property type="entry name" value="HYDROLASE, FAMILY 43, PUTATIVE (AFU_ORTHOLOGUE AFUA_3G01660)-RELATED"/>
    <property type="match status" value="1"/>
</dbReference>
<dbReference type="RefSeq" id="WP_309804325.1">
    <property type="nucleotide sequence ID" value="NZ_JAVDRD010000001.1"/>
</dbReference>
<evidence type="ECO:0000259" key="4">
    <source>
        <dbReference type="Pfam" id="PF22666"/>
    </source>
</evidence>
<protein>
    <recommendedName>
        <fullName evidence="4">Beta-mannosidase-like galactose-binding domain-containing protein</fullName>
    </recommendedName>
</protein>
<dbReference type="InterPro" id="IPR054593">
    <property type="entry name" value="Beta-mannosidase-like_N2"/>
</dbReference>
<keyword evidence="1 3" id="KW-0732">Signal</keyword>
<proteinExistence type="predicted"/>
<dbReference type="InterPro" id="IPR008979">
    <property type="entry name" value="Galactose-bd-like_sf"/>
</dbReference>
<evidence type="ECO:0000256" key="3">
    <source>
        <dbReference type="SAM" id="SignalP"/>
    </source>
</evidence>
<name>A0ABU1MH98_9SPHN</name>
<keyword evidence="2" id="KW-0378">Hydrolase</keyword>
<dbReference type="Gene3D" id="2.60.120.260">
    <property type="entry name" value="Galactose-binding domain-like"/>
    <property type="match status" value="2"/>
</dbReference>